<keyword evidence="1" id="KW-0862">Zinc</keyword>
<proteinExistence type="predicted"/>
<feature type="domain" description="CCHC-type" evidence="4">
    <location>
        <begin position="371"/>
        <end position="386"/>
    </location>
</feature>
<sequence>MHNNIMAAGSRDRPPMLATGRYAQWRSRFLRYIDTRPNGDALRKCILKGPYTPTIVTTPAVPATEDSPAVPEQTTVETVMNMTPENRAHFESEKEVIHLILTGIGDEIYSTIDACQTAQEMWEAIERLQQGESLNIQDVKTNLFWEFGQFTSHDGETIESYYTRFYKMMNEMIRNNLTVATMQVNVQFLQQLQPEWSRFVTIVKQQHKLDEVSYHKLFDILKQYQKEVNELRAERLAKNANPLALVSTVQTLQDPYYQTSKLHKSYAPTSKASLPTISHETTRYKGKEIAKLITPSSESASEEDSDPEQAQKDKDMQKNLALIAKNKNVNTTPRYKNDNQTGQFGNQRAVNVVRARETVGGPVVQQSRIQCFNCKEFGHYAKECRKPKRVKDSTYHKEKMLLCKQAEKGVQLQAEQSDWLADTDEEIDEQELEAHYSYMAKIQEVPNEDSGTDAEPLEQVDQNNVECDDERVALANLIANLKLDVDENKKIQKQLKKANATLTQELTECKSILAETSRTLGESNSIRDSCLVALQNKQTD</sequence>
<dbReference type="EMBL" id="BQNB010020708">
    <property type="protein sequence ID" value="GJT98787.1"/>
    <property type="molecule type" value="Genomic_DNA"/>
</dbReference>
<dbReference type="Gene3D" id="4.10.60.10">
    <property type="entry name" value="Zinc finger, CCHC-type"/>
    <property type="match status" value="1"/>
</dbReference>
<dbReference type="InterPro" id="IPR036875">
    <property type="entry name" value="Znf_CCHC_sf"/>
</dbReference>
<feature type="coiled-coil region" evidence="2">
    <location>
        <begin position="214"/>
        <end position="241"/>
    </location>
</feature>
<evidence type="ECO:0000256" key="1">
    <source>
        <dbReference type="PROSITE-ProRule" id="PRU00047"/>
    </source>
</evidence>
<dbReference type="Pfam" id="PF00098">
    <property type="entry name" value="zf-CCHC"/>
    <property type="match status" value="1"/>
</dbReference>
<dbReference type="Proteomes" id="UP001151760">
    <property type="component" value="Unassembled WGS sequence"/>
</dbReference>
<reference evidence="5" key="2">
    <citation type="submission" date="2022-01" db="EMBL/GenBank/DDBJ databases">
        <authorList>
            <person name="Yamashiro T."/>
            <person name="Shiraishi A."/>
            <person name="Satake H."/>
            <person name="Nakayama K."/>
        </authorList>
    </citation>
    <scope>NUCLEOTIDE SEQUENCE</scope>
</reference>
<gene>
    <name evidence="5" type="ORF">Tco_1094305</name>
</gene>
<evidence type="ECO:0000313" key="6">
    <source>
        <dbReference type="Proteomes" id="UP001151760"/>
    </source>
</evidence>
<feature type="region of interest" description="Disordered" evidence="3">
    <location>
        <begin position="285"/>
        <end position="313"/>
    </location>
</feature>
<reference evidence="5" key="1">
    <citation type="journal article" date="2022" name="Int. J. Mol. Sci.">
        <title>Draft Genome of Tanacetum Coccineum: Genomic Comparison of Closely Related Tanacetum-Family Plants.</title>
        <authorList>
            <person name="Yamashiro T."/>
            <person name="Shiraishi A."/>
            <person name="Nakayama K."/>
            <person name="Satake H."/>
        </authorList>
    </citation>
    <scope>NUCLEOTIDE SEQUENCE</scope>
</reference>
<comment type="caution">
    <text evidence="5">The sequence shown here is derived from an EMBL/GenBank/DDBJ whole genome shotgun (WGS) entry which is preliminary data.</text>
</comment>
<name>A0ABQ5IHA0_9ASTR</name>
<protein>
    <submittedName>
        <fullName evidence="5">Retrovirus-related pol polyprotein from transposon TNT 1-94</fullName>
    </submittedName>
</protein>
<keyword evidence="2" id="KW-0175">Coiled coil</keyword>
<evidence type="ECO:0000256" key="3">
    <source>
        <dbReference type="SAM" id="MobiDB-lite"/>
    </source>
</evidence>
<dbReference type="SMART" id="SM00343">
    <property type="entry name" value="ZnF_C2HC"/>
    <property type="match status" value="1"/>
</dbReference>
<evidence type="ECO:0000256" key="2">
    <source>
        <dbReference type="SAM" id="Coils"/>
    </source>
</evidence>
<organism evidence="5 6">
    <name type="scientific">Tanacetum coccineum</name>
    <dbReference type="NCBI Taxonomy" id="301880"/>
    <lineage>
        <taxon>Eukaryota</taxon>
        <taxon>Viridiplantae</taxon>
        <taxon>Streptophyta</taxon>
        <taxon>Embryophyta</taxon>
        <taxon>Tracheophyta</taxon>
        <taxon>Spermatophyta</taxon>
        <taxon>Magnoliopsida</taxon>
        <taxon>eudicotyledons</taxon>
        <taxon>Gunneridae</taxon>
        <taxon>Pentapetalae</taxon>
        <taxon>asterids</taxon>
        <taxon>campanulids</taxon>
        <taxon>Asterales</taxon>
        <taxon>Asteraceae</taxon>
        <taxon>Asteroideae</taxon>
        <taxon>Anthemideae</taxon>
        <taxon>Anthemidinae</taxon>
        <taxon>Tanacetum</taxon>
    </lineage>
</organism>
<dbReference type="SUPFAM" id="SSF57756">
    <property type="entry name" value="Retrovirus zinc finger-like domains"/>
    <property type="match status" value="1"/>
</dbReference>
<dbReference type="PROSITE" id="PS50158">
    <property type="entry name" value="ZF_CCHC"/>
    <property type="match status" value="1"/>
</dbReference>
<keyword evidence="6" id="KW-1185">Reference proteome</keyword>
<evidence type="ECO:0000313" key="5">
    <source>
        <dbReference type="EMBL" id="GJT98787.1"/>
    </source>
</evidence>
<dbReference type="Pfam" id="PF14223">
    <property type="entry name" value="Retrotran_gag_2"/>
    <property type="match status" value="1"/>
</dbReference>
<dbReference type="InterPro" id="IPR001878">
    <property type="entry name" value="Znf_CCHC"/>
</dbReference>
<keyword evidence="1" id="KW-0479">Metal-binding</keyword>
<keyword evidence="1" id="KW-0863">Zinc-finger</keyword>
<accession>A0ABQ5IHA0</accession>
<evidence type="ECO:0000259" key="4">
    <source>
        <dbReference type="PROSITE" id="PS50158"/>
    </source>
</evidence>